<keyword evidence="5" id="KW-1185">Reference proteome</keyword>
<keyword evidence="2" id="KW-1133">Transmembrane helix</keyword>
<organism evidence="4 5">
    <name type="scientific">Penaeus vannamei</name>
    <name type="common">Whiteleg shrimp</name>
    <name type="synonym">Litopenaeus vannamei</name>
    <dbReference type="NCBI Taxonomy" id="6689"/>
    <lineage>
        <taxon>Eukaryota</taxon>
        <taxon>Metazoa</taxon>
        <taxon>Ecdysozoa</taxon>
        <taxon>Arthropoda</taxon>
        <taxon>Crustacea</taxon>
        <taxon>Multicrustacea</taxon>
        <taxon>Malacostraca</taxon>
        <taxon>Eumalacostraca</taxon>
        <taxon>Eucarida</taxon>
        <taxon>Decapoda</taxon>
        <taxon>Dendrobranchiata</taxon>
        <taxon>Penaeoidea</taxon>
        <taxon>Penaeidae</taxon>
        <taxon>Penaeus</taxon>
    </lineage>
</organism>
<comment type="caution">
    <text evidence="4">The sequence shown here is derived from an EMBL/GenBank/DDBJ whole genome shotgun (WGS) entry which is preliminary data.</text>
</comment>
<dbReference type="AlphaFoldDB" id="A0A423TF10"/>
<name>A0A423TF10_PENVA</name>
<feature type="compositionally biased region" description="Polar residues" evidence="1">
    <location>
        <begin position="155"/>
        <end position="170"/>
    </location>
</feature>
<feature type="region of interest" description="Disordered" evidence="1">
    <location>
        <begin position="148"/>
        <end position="182"/>
    </location>
</feature>
<feature type="region of interest" description="Disordered" evidence="1">
    <location>
        <begin position="285"/>
        <end position="323"/>
    </location>
</feature>
<evidence type="ECO:0000313" key="4">
    <source>
        <dbReference type="EMBL" id="ROT74995.1"/>
    </source>
</evidence>
<accession>A0A423TF10</accession>
<dbReference type="Proteomes" id="UP000283509">
    <property type="component" value="Unassembled WGS sequence"/>
</dbReference>
<protein>
    <submittedName>
        <fullName evidence="4">Uncharacterized protein</fullName>
    </submittedName>
</protein>
<reference evidence="4 5" key="1">
    <citation type="submission" date="2018-04" db="EMBL/GenBank/DDBJ databases">
        <authorList>
            <person name="Zhang X."/>
            <person name="Yuan J."/>
            <person name="Li F."/>
            <person name="Xiang J."/>
        </authorList>
    </citation>
    <scope>NUCLEOTIDE SEQUENCE [LARGE SCALE GENOMIC DNA]</scope>
    <source>
        <tissue evidence="4">Muscle</tissue>
    </source>
</reference>
<feature type="compositionally biased region" description="Low complexity" evidence="1">
    <location>
        <begin position="300"/>
        <end position="323"/>
    </location>
</feature>
<feature type="compositionally biased region" description="Polar residues" evidence="1">
    <location>
        <begin position="893"/>
        <end position="906"/>
    </location>
</feature>
<feature type="signal peptide" evidence="3">
    <location>
        <begin position="1"/>
        <end position="17"/>
    </location>
</feature>
<keyword evidence="2" id="KW-0472">Membrane</keyword>
<feature type="region of interest" description="Disordered" evidence="1">
    <location>
        <begin position="690"/>
        <end position="710"/>
    </location>
</feature>
<feature type="compositionally biased region" description="Polar residues" evidence="1">
    <location>
        <begin position="285"/>
        <end position="299"/>
    </location>
</feature>
<keyword evidence="2" id="KW-0812">Transmembrane</keyword>
<feature type="compositionally biased region" description="Basic and acidic residues" evidence="1">
    <location>
        <begin position="867"/>
        <end position="881"/>
    </location>
</feature>
<evidence type="ECO:0000256" key="1">
    <source>
        <dbReference type="SAM" id="MobiDB-lite"/>
    </source>
</evidence>
<feature type="region of interest" description="Disordered" evidence="1">
    <location>
        <begin position="223"/>
        <end position="242"/>
    </location>
</feature>
<evidence type="ECO:0000256" key="2">
    <source>
        <dbReference type="SAM" id="Phobius"/>
    </source>
</evidence>
<proteinExistence type="predicted"/>
<feature type="transmembrane region" description="Helical" evidence="2">
    <location>
        <begin position="633"/>
        <end position="652"/>
    </location>
</feature>
<sequence length="995" mass="109330">MMLWTLPLLLTALSVTADPLPIRPPVVGYAGLISPMRQAVLLDPKDILDEVAMQGSEPALTTTPPGSAEVTPAGSASAPTASALFQASRSVRPILFSRSDNGTRKRIRRIRPRLQGLRRKTGSGTLLSSAGVRTAVSQAAGLARRRSGVAAGQSRWGNSQGILNPRTAQQGVPVPVKEERNKSSVDDFLTRWRKIYSKGHTTSPPSTARPHQAWNEAITKKPNMEANMPSPTSPPRHRERPPYSEINRYNPSQIMEAKHPFAPVAHLSKMPSIHELTSFHFSDSNKITQDQDSGNVMQNTPSSTTTTEVTTTTTTPPPTTTSVVLLTSPRTQRPFENVAQEREILESIQSIFQTVDRDGQKTPSDEVEPPPAFDIFADSEATKGFRPSLRLTPEVEVQNSYSVYEEQANKRVPSYDTSNLGSWETSDAYTTDNALAHNAGPTVLVSTPPPGSDLTLQVGHSLPVADHSSAMAQQREAVSSNGNIIVGRPAALIQPPMNTPGRIVDVPAHPHFREEPMYIHNPPTEPTQPSILFSPRPIWQPEELGPLLQYIESTYDPKLSQNSQPSVSHLQSMINSGQAPNVFVNDHLVDYIRSRPHSKIPPLLSRLGQPPRQSIERASVDALDKSGLRTGGAFVALSGIALAFVLGAYFLFTGSVDQGRGSQDPIKARVEDAKRGLRLLMKGLDEYEEYLDTEKTEDEREESEEPDTSYDIPNILNRIWDNLSSTVNHILDYESHFNNGARTPVSSDYSSGETLFSYSRKPHVMSIFPSSEDSESLGNSGNLIYTNGGKDALSFSFSGSNINNSTEGSTARNNQTIFDIIAQLRQEYLDQREKEKEMKEVNTTTEAYITTADDSSTNEPETNPPTHDTEGQRSALNEERSTGISYEDPDELTTLSTPWESESTEGNGDDEYTVTDNLDSSTLQQEDDQGNVGDDMTTLTFAGRDTTTRTTPTTTPSSLAQKVIINNHLHVYHNPETDPPRSSAFLNNIPFRRLT</sequence>
<feature type="compositionally biased region" description="Polar residues" evidence="1">
    <location>
        <begin position="841"/>
        <end position="866"/>
    </location>
</feature>
<evidence type="ECO:0000313" key="5">
    <source>
        <dbReference type="Proteomes" id="UP000283509"/>
    </source>
</evidence>
<feature type="compositionally biased region" description="Acidic residues" evidence="1">
    <location>
        <begin position="699"/>
        <end position="708"/>
    </location>
</feature>
<gene>
    <name evidence="4" type="ORF">C7M84_006479</name>
</gene>
<feature type="chain" id="PRO_5019488453" evidence="3">
    <location>
        <begin position="18"/>
        <end position="995"/>
    </location>
</feature>
<keyword evidence="3" id="KW-0732">Signal</keyword>
<evidence type="ECO:0000256" key="3">
    <source>
        <dbReference type="SAM" id="SignalP"/>
    </source>
</evidence>
<reference evidence="4 5" key="2">
    <citation type="submission" date="2019-01" db="EMBL/GenBank/DDBJ databases">
        <title>The decoding of complex shrimp genome reveals the adaptation for benthos swimmer, frequently molting mechanism and breeding impact on genome.</title>
        <authorList>
            <person name="Sun Y."/>
            <person name="Gao Y."/>
            <person name="Yu Y."/>
        </authorList>
    </citation>
    <scope>NUCLEOTIDE SEQUENCE [LARGE SCALE GENOMIC DNA]</scope>
    <source>
        <tissue evidence="4">Muscle</tissue>
    </source>
</reference>
<dbReference type="EMBL" id="QCYY01001823">
    <property type="protein sequence ID" value="ROT74995.1"/>
    <property type="molecule type" value="Genomic_DNA"/>
</dbReference>
<feature type="region of interest" description="Disordered" evidence="1">
    <location>
        <begin position="833"/>
        <end position="915"/>
    </location>
</feature>